<comment type="caution">
    <text evidence="2">The sequence shown here is derived from an EMBL/GenBank/DDBJ whole genome shotgun (WGS) entry which is preliminary data.</text>
</comment>
<dbReference type="Proteomes" id="UP001054821">
    <property type="component" value="Chromosome 4"/>
</dbReference>
<accession>A0AAD4W3E2</accession>
<keyword evidence="3" id="KW-1185">Reference proteome</keyword>
<name>A0AAD4W3E2_PRUDU</name>
<protein>
    <submittedName>
        <fullName evidence="2">Uncharacterized protein</fullName>
    </submittedName>
</protein>
<evidence type="ECO:0000313" key="3">
    <source>
        <dbReference type="Proteomes" id="UP001054821"/>
    </source>
</evidence>
<proteinExistence type="predicted"/>
<dbReference type="EMBL" id="JAJFAZ020000004">
    <property type="protein sequence ID" value="KAI5335786.1"/>
    <property type="molecule type" value="Genomic_DNA"/>
</dbReference>
<organism evidence="2 3">
    <name type="scientific">Prunus dulcis</name>
    <name type="common">Almond</name>
    <name type="synonym">Amygdalus dulcis</name>
    <dbReference type="NCBI Taxonomy" id="3755"/>
    <lineage>
        <taxon>Eukaryota</taxon>
        <taxon>Viridiplantae</taxon>
        <taxon>Streptophyta</taxon>
        <taxon>Embryophyta</taxon>
        <taxon>Tracheophyta</taxon>
        <taxon>Spermatophyta</taxon>
        <taxon>Magnoliopsida</taxon>
        <taxon>eudicotyledons</taxon>
        <taxon>Gunneridae</taxon>
        <taxon>Pentapetalae</taxon>
        <taxon>rosids</taxon>
        <taxon>fabids</taxon>
        <taxon>Rosales</taxon>
        <taxon>Rosaceae</taxon>
        <taxon>Amygdaloideae</taxon>
        <taxon>Amygdaleae</taxon>
        <taxon>Prunus</taxon>
    </lineage>
</organism>
<keyword evidence="1" id="KW-0812">Transmembrane</keyword>
<keyword evidence="1" id="KW-0472">Membrane</keyword>
<evidence type="ECO:0000256" key="1">
    <source>
        <dbReference type="SAM" id="Phobius"/>
    </source>
</evidence>
<keyword evidence="1" id="KW-1133">Transmembrane helix</keyword>
<reference evidence="2 3" key="1">
    <citation type="journal article" date="2022" name="G3 (Bethesda)">
        <title>Whole-genome sequence and methylome profiling of the almond [Prunus dulcis (Mill.) D.A. Webb] cultivar 'Nonpareil'.</title>
        <authorList>
            <person name="D'Amico-Willman K.M."/>
            <person name="Ouma W.Z."/>
            <person name="Meulia T."/>
            <person name="Sideli G.M."/>
            <person name="Gradziel T.M."/>
            <person name="Fresnedo-Ramirez J."/>
        </authorList>
    </citation>
    <scope>NUCLEOTIDE SEQUENCE [LARGE SCALE GENOMIC DNA]</scope>
    <source>
        <strain evidence="2">Clone GOH B32 T37-40</strain>
    </source>
</reference>
<sequence>MLDFGLYAWMLGIGMYAWLWLVCFVLLGIGLYAWMLGIGMYAWMHGIGMYSSYCLALSCIEFTAPAPEHLNLVDKTSAKSPEPSIAANPAVSGIFRQRSALSLSYFTNNNIQWHRPGKREYTAKNLNLWDATV</sequence>
<evidence type="ECO:0000313" key="2">
    <source>
        <dbReference type="EMBL" id="KAI5335786.1"/>
    </source>
</evidence>
<gene>
    <name evidence="2" type="ORF">L3X38_025920</name>
</gene>
<feature type="transmembrane region" description="Helical" evidence="1">
    <location>
        <begin position="6"/>
        <end position="34"/>
    </location>
</feature>
<dbReference type="AlphaFoldDB" id="A0AAD4W3E2"/>